<sequence>MMAVLPFICSYHNGRIFRGPFHPFLYRAFGVCTPIIAPGKWTVFNSLLTIFPPSIAVFKMINFTLRHKSKPGLPYPLLNLLLLLSRNLGCRSRTDARFVRRILGRAGRY</sequence>
<reference evidence="1" key="2">
    <citation type="submission" date="2020-07" db="EMBL/GenBank/DDBJ databases">
        <authorList>
            <person name="Vera ALvarez R."/>
            <person name="Arias-Moreno D.M."/>
            <person name="Jimenez-Jacinto V."/>
            <person name="Jimenez-Bremont J.F."/>
            <person name="Swaminathan K."/>
            <person name="Moose S.P."/>
            <person name="Guerrero-Gonzalez M.L."/>
            <person name="Marino-Ramirez L."/>
            <person name="Landsman D."/>
            <person name="Rodriguez-Kessler M."/>
            <person name="Delgado-Sanchez P."/>
        </authorList>
    </citation>
    <scope>NUCLEOTIDE SEQUENCE</scope>
    <source>
        <tissue evidence="1">Cladode</tissue>
    </source>
</reference>
<reference evidence="1" key="1">
    <citation type="journal article" date="2013" name="J. Plant Res.">
        <title>Effect of fungi and light on seed germination of three Opuntia species from semiarid lands of central Mexico.</title>
        <authorList>
            <person name="Delgado-Sanchez P."/>
            <person name="Jimenez-Bremont J.F."/>
            <person name="Guerrero-Gonzalez Mde L."/>
            <person name="Flores J."/>
        </authorList>
    </citation>
    <scope>NUCLEOTIDE SEQUENCE</scope>
    <source>
        <tissue evidence="1">Cladode</tissue>
    </source>
</reference>
<protein>
    <submittedName>
        <fullName evidence="1">Uncharacterized protein</fullName>
    </submittedName>
</protein>
<dbReference type="AlphaFoldDB" id="A0A7C9F2W1"/>
<accession>A0A7C9F2W1</accession>
<evidence type="ECO:0000313" key="1">
    <source>
        <dbReference type="EMBL" id="MBA4675128.1"/>
    </source>
</evidence>
<proteinExistence type="predicted"/>
<organism evidence="1">
    <name type="scientific">Opuntia streptacantha</name>
    <name type="common">Prickly pear cactus</name>
    <name type="synonym">Opuntia cardona</name>
    <dbReference type="NCBI Taxonomy" id="393608"/>
    <lineage>
        <taxon>Eukaryota</taxon>
        <taxon>Viridiplantae</taxon>
        <taxon>Streptophyta</taxon>
        <taxon>Embryophyta</taxon>
        <taxon>Tracheophyta</taxon>
        <taxon>Spermatophyta</taxon>
        <taxon>Magnoliopsida</taxon>
        <taxon>eudicotyledons</taxon>
        <taxon>Gunneridae</taxon>
        <taxon>Pentapetalae</taxon>
        <taxon>Caryophyllales</taxon>
        <taxon>Cactineae</taxon>
        <taxon>Cactaceae</taxon>
        <taxon>Opuntioideae</taxon>
        <taxon>Opuntia</taxon>
    </lineage>
</organism>
<name>A0A7C9F2W1_OPUST</name>
<dbReference type="EMBL" id="GISG01266019">
    <property type="protein sequence ID" value="MBA4675128.1"/>
    <property type="molecule type" value="Transcribed_RNA"/>
</dbReference>
<dbReference type="EMBL" id="GISG01266022">
    <property type="protein sequence ID" value="MBA4675129.1"/>
    <property type="molecule type" value="Transcribed_RNA"/>
</dbReference>